<dbReference type="PANTHER" id="PTHR30055">
    <property type="entry name" value="HTH-TYPE TRANSCRIPTIONAL REGULATOR RUTR"/>
    <property type="match status" value="1"/>
</dbReference>
<protein>
    <submittedName>
        <fullName evidence="5">TetR family transcriptional regulator</fullName>
    </submittedName>
</protein>
<evidence type="ECO:0000313" key="5">
    <source>
        <dbReference type="EMBL" id="OZM70596.1"/>
    </source>
</evidence>
<organism evidence="5 6">
    <name type="scientific">Amycolatopsis antarctica</name>
    <dbReference type="NCBI Taxonomy" id="1854586"/>
    <lineage>
        <taxon>Bacteria</taxon>
        <taxon>Bacillati</taxon>
        <taxon>Actinomycetota</taxon>
        <taxon>Actinomycetes</taxon>
        <taxon>Pseudonocardiales</taxon>
        <taxon>Pseudonocardiaceae</taxon>
        <taxon>Amycolatopsis</taxon>
    </lineage>
</organism>
<feature type="domain" description="HTH tetR-type" evidence="4">
    <location>
        <begin position="40"/>
        <end position="100"/>
    </location>
</feature>
<evidence type="ECO:0000256" key="3">
    <source>
        <dbReference type="SAM" id="MobiDB-lite"/>
    </source>
</evidence>
<feature type="DNA-binding region" description="H-T-H motif" evidence="2">
    <location>
        <begin position="63"/>
        <end position="82"/>
    </location>
</feature>
<evidence type="ECO:0000256" key="2">
    <source>
        <dbReference type="PROSITE-ProRule" id="PRU00335"/>
    </source>
</evidence>
<keyword evidence="6" id="KW-1185">Reference proteome</keyword>
<keyword evidence="1 2" id="KW-0238">DNA-binding</keyword>
<dbReference type="InterPro" id="IPR001647">
    <property type="entry name" value="HTH_TetR"/>
</dbReference>
<dbReference type="Pfam" id="PF00440">
    <property type="entry name" value="TetR_N"/>
    <property type="match status" value="1"/>
</dbReference>
<dbReference type="AlphaFoldDB" id="A0A263CZ61"/>
<proteinExistence type="predicted"/>
<comment type="caution">
    <text evidence="5">The sequence shown here is derived from an EMBL/GenBank/DDBJ whole genome shotgun (WGS) entry which is preliminary data.</text>
</comment>
<evidence type="ECO:0000259" key="4">
    <source>
        <dbReference type="PROSITE" id="PS50977"/>
    </source>
</evidence>
<dbReference type="InterPro" id="IPR009057">
    <property type="entry name" value="Homeodomain-like_sf"/>
</dbReference>
<dbReference type="Proteomes" id="UP000242444">
    <property type="component" value="Unassembled WGS sequence"/>
</dbReference>
<dbReference type="GO" id="GO:0000976">
    <property type="term" value="F:transcription cis-regulatory region binding"/>
    <property type="evidence" value="ECO:0007669"/>
    <property type="project" value="TreeGrafter"/>
</dbReference>
<dbReference type="EMBL" id="NKYE01000019">
    <property type="protein sequence ID" value="OZM70596.1"/>
    <property type="molecule type" value="Genomic_DNA"/>
</dbReference>
<dbReference type="PROSITE" id="PS50977">
    <property type="entry name" value="HTH_TETR_2"/>
    <property type="match status" value="1"/>
</dbReference>
<dbReference type="SUPFAM" id="SSF46689">
    <property type="entry name" value="Homeodomain-like"/>
    <property type="match status" value="1"/>
</dbReference>
<name>A0A263CZ61_9PSEU</name>
<evidence type="ECO:0000256" key="1">
    <source>
        <dbReference type="ARBA" id="ARBA00023125"/>
    </source>
</evidence>
<feature type="compositionally biased region" description="Low complexity" evidence="3">
    <location>
        <begin position="13"/>
        <end position="25"/>
    </location>
</feature>
<dbReference type="Gene3D" id="1.10.357.10">
    <property type="entry name" value="Tetracycline Repressor, domain 2"/>
    <property type="match status" value="1"/>
</dbReference>
<sequence>MNGKRHVLAEGDAGSSTGSPAAARARSALADARERVAAGRVADDTLLDAARDCVLAAGVRRTTLAEIARTAKVSRMTLYRRFPDVTSVLAALMTREFGALVQRVSLAGDAASTMRERIVHSGVATVRALAADPLMRTVLDVDADLILPYIVQRLGSTQRLAEQVITGMLHQGQADGSVRLGEPRAQARSLLLVIQSFVFSLRAATTGTDPVPEEDLLTELAHVLDAALSPVPARGRA</sequence>
<dbReference type="PANTHER" id="PTHR30055:SF153">
    <property type="entry name" value="HTH-TYPE TRANSCRIPTIONAL REPRESSOR RV3405C"/>
    <property type="match status" value="1"/>
</dbReference>
<reference evidence="5 6" key="1">
    <citation type="submission" date="2017-07" db="EMBL/GenBank/DDBJ databases">
        <title>Amycolatopsis antarcticus sp. nov., isolated from the surface of an Antarcticus brown macroalga.</title>
        <authorList>
            <person name="Wang J."/>
            <person name="Leiva S."/>
            <person name="Huang J."/>
            <person name="Huang Y."/>
        </authorList>
    </citation>
    <scope>NUCLEOTIDE SEQUENCE [LARGE SCALE GENOMIC DNA]</scope>
    <source>
        <strain evidence="5 6">AU-G6</strain>
    </source>
</reference>
<dbReference type="Gene3D" id="1.10.10.60">
    <property type="entry name" value="Homeodomain-like"/>
    <property type="match status" value="1"/>
</dbReference>
<dbReference type="RefSeq" id="WP_094865408.1">
    <property type="nucleotide sequence ID" value="NZ_NKYE01000019.1"/>
</dbReference>
<accession>A0A263CZ61</accession>
<evidence type="ECO:0000313" key="6">
    <source>
        <dbReference type="Proteomes" id="UP000242444"/>
    </source>
</evidence>
<feature type="region of interest" description="Disordered" evidence="3">
    <location>
        <begin position="1"/>
        <end position="25"/>
    </location>
</feature>
<dbReference type="GO" id="GO:0003700">
    <property type="term" value="F:DNA-binding transcription factor activity"/>
    <property type="evidence" value="ECO:0007669"/>
    <property type="project" value="TreeGrafter"/>
</dbReference>
<dbReference type="InParanoid" id="A0A263CZ61"/>
<dbReference type="OrthoDB" id="3267320at2"/>
<dbReference type="InterPro" id="IPR050109">
    <property type="entry name" value="HTH-type_TetR-like_transc_reg"/>
</dbReference>
<gene>
    <name evidence="5" type="ORF">CFN78_24660</name>
</gene>